<dbReference type="Gene3D" id="1.10.3210.10">
    <property type="entry name" value="Hypothetical protein af1432"/>
    <property type="match status" value="1"/>
</dbReference>
<dbReference type="InterPro" id="IPR009218">
    <property type="entry name" value="HD_phosphohydro"/>
</dbReference>
<dbReference type="EMBL" id="VOHS01000006">
    <property type="protein sequence ID" value="TWW01057.1"/>
    <property type="molecule type" value="Genomic_DNA"/>
</dbReference>
<comment type="caution">
    <text evidence="1">The sequence shown here is derived from an EMBL/GenBank/DDBJ whole genome shotgun (WGS) entry which is preliminary data.</text>
</comment>
<dbReference type="Proteomes" id="UP000318815">
    <property type="component" value="Unassembled WGS sequence"/>
</dbReference>
<evidence type="ECO:0000313" key="2">
    <source>
        <dbReference type="Proteomes" id="UP000318815"/>
    </source>
</evidence>
<proteinExistence type="predicted"/>
<protein>
    <recommendedName>
        <fullName evidence="3">Metal-dependent HD superfamily phosphohydrolase</fullName>
    </recommendedName>
</protein>
<dbReference type="PANTHER" id="PTHR21174:SF0">
    <property type="entry name" value="HD PHOSPHOHYDROLASE FAMILY PROTEIN-RELATED"/>
    <property type="match status" value="1"/>
</dbReference>
<dbReference type="PANTHER" id="PTHR21174">
    <property type="match status" value="1"/>
</dbReference>
<dbReference type="RefSeq" id="WP_146304761.1">
    <property type="nucleotide sequence ID" value="NZ_VOHS01000006.1"/>
</dbReference>
<accession>A0A5C6LWP5</accession>
<evidence type="ECO:0008006" key="3">
    <source>
        <dbReference type="Google" id="ProtNLM"/>
    </source>
</evidence>
<dbReference type="PIRSF" id="PIRSF035170">
    <property type="entry name" value="HD_phosphohydro"/>
    <property type="match status" value="1"/>
</dbReference>
<organism evidence="1 2">
    <name type="scientific">Chitinophaga pinensis</name>
    <dbReference type="NCBI Taxonomy" id="79329"/>
    <lineage>
        <taxon>Bacteria</taxon>
        <taxon>Pseudomonadati</taxon>
        <taxon>Bacteroidota</taxon>
        <taxon>Chitinophagia</taxon>
        <taxon>Chitinophagales</taxon>
        <taxon>Chitinophagaceae</taxon>
        <taxon>Chitinophaga</taxon>
    </lineage>
</organism>
<keyword evidence="2" id="KW-1185">Reference proteome</keyword>
<sequence length="209" mass="24437">MQIDTLNNVWNQLLEPYTKSQALIDQGFELIIRHYSATDRHYHNLHHLYALLQLQLEHSDLIADNENFLLAIFFHDLIYDVKRADNEEQSAMAAAEYLWQTSYPAADIEGVMHFIRATKTHVNANAHPDLDYFLDFDLSILGTTADVYAGYAKQIREEYHIYTDDVYNAGRKKVLQHFLDQPSIYKTEGFREQRETIARQNLLTELQSL</sequence>
<evidence type="ECO:0000313" key="1">
    <source>
        <dbReference type="EMBL" id="TWW01057.1"/>
    </source>
</evidence>
<dbReference type="OrthoDB" id="9808993at2"/>
<dbReference type="SUPFAM" id="SSF109604">
    <property type="entry name" value="HD-domain/PDEase-like"/>
    <property type="match status" value="1"/>
</dbReference>
<dbReference type="AlphaFoldDB" id="A0A5C6LWP5"/>
<gene>
    <name evidence="1" type="ORF">FEF09_08815</name>
</gene>
<name>A0A5C6LWP5_9BACT</name>
<reference evidence="1 2" key="1">
    <citation type="submission" date="2019-08" db="EMBL/GenBank/DDBJ databases">
        <title>Whole genome sequencing of chitin degrading bacteria Chitinophaga pinensis YS16.</title>
        <authorList>
            <person name="Singh R.P."/>
            <person name="Manchanda G."/>
            <person name="Maurya I.K."/>
            <person name="Joshi N.K."/>
            <person name="Srivastava A.K."/>
        </authorList>
    </citation>
    <scope>NUCLEOTIDE SEQUENCE [LARGE SCALE GENOMIC DNA]</scope>
    <source>
        <strain evidence="1 2">YS-16</strain>
    </source>
</reference>